<proteinExistence type="inferred from homology"/>
<dbReference type="OrthoDB" id="10253115at2759"/>
<evidence type="ECO:0000259" key="9">
    <source>
        <dbReference type="Pfam" id="PF13193"/>
    </source>
</evidence>
<feature type="domain" description="AMP-dependent synthetase/ligase" evidence="8">
    <location>
        <begin position="69"/>
        <end position="428"/>
    </location>
</feature>
<dbReference type="KEGG" id="tpal:117647365"/>
<dbReference type="GO" id="GO:0031956">
    <property type="term" value="F:medium-chain fatty acid-CoA ligase activity"/>
    <property type="evidence" value="ECO:0007669"/>
    <property type="project" value="UniProtKB-EC"/>
</dbReference>
<dbReference type="Gene3D" id="3.40.50.12780">
    <property type="entry name" value="N-terminal domain of ligase-like"/>
    <property type="match status" value="1"/>
</dbReference>
<evidence type="ECO:0000256" key="7">
    <source>
        <dbReference type="ARBA" id="ARBA00048277"/>
    </source>
</evidence>
<dbReference type="SUPFAM" id="SSF56801">
    <property type="entry name" value="Acetyl-CoA synthetase-like"/>
    <property type="match status" value="1"/>
</dbReference>
<evidence type="ECO:0000256" key="3">
    <source>
        <dbReference type="ARBA" id="ARBA00037247"/>
    </source>
</evidence>
<dbReference type="Gene3D" id="3.30.300.30">
    <property type="match status" value="1"/>
</dbReference>
<comment type="catalytic activity">
    <reaction evidence="6">
        <text>octanoate + ATP + CoA = octanoyl-CoA + AMP + diphosphate</text>
        <dbReference type="Rhea" id="RHEA:33631"/>
        <dbReference type="ChEBI" id="CHEBI:25646"/>
        <dbReference type="ChEBI" id="CHEBI:30616"/>
        <dbReference type="ChEBI" id="CHEBI:33019"/>
        <dbReference type="ChEBI" id="CHEBI:57287"/>
        <dbReference type="ChEBI" id="CHEBI:57386"/>
        <dbReference type="ChEBI" id="CHEBI:456215"/>
    </reaction>
</comment>
<dbReference type="EC" id="6.2.1.2" evidence="4"/>
<dbReference type="InParanoid" id="A0A6P8ZPZ8"/>
<sequence length="585" mass="62516">MEAPCAAGAPAPSYWHQVGEQPLLYATLGQLTAHAARAHAAAAPGQSPPSALVGVAVRLDAHGLLVLLQADQLAAGLLGLGLRRGDRVAIWAGNSWRWVVAKLAVARAGLVSVDLNPQYRESELAHCLKLSRASVVVAGVENRGQPLHDVLCALVPELRQCHGDAVRSEALPDLKAVVTMSDQPLPGALCFSEVMASVSEERVRDIEEQQWSISPDSVACIQMSSGTTGKPKAILITHRGVVNNSFLTGKRLGLHESHRVCLQVPLFHAFGTVIALMPTLHFGTASVLPAPAFSAHRSLEAMQQEGCSVLMGTPTMYVDLARLVQEKGVAVGADVAMIAGAPITPQLAKRMVSTLGVKRISNGYGLSEVSALVFLGKEGDSADCMAQTVGSVTEHAEVKVVDENGDTVPFGTPGELMIRGYLVMDGYFNDDEATAKAIQHGWFRTGDKFVLEENGYGRIQGRIKDMIIRGGENIYPKEVEDVLADHPDVLEAEVVGVPDERLGEEVCACVRLRHGVETLSAAELRHFCGDAMAAYKLPRYCLVVADFPRTLSGKIQKYVLRDQCAKALQAGTLDDGRPAGRTARG</sequence>
<keyword evidence="2" id="KW-0436">Ligase</keyword>
<gene>
    <name evidence="11" type="primary">LOC117647365</name>
</gene>
<dbReference type="PANTHER" id="PTHR43201:SF5">
    <property type="entry name" value="MEDIUM-CHAIN ACYL-COA LIGASE ACSF2, MITOCHONDRIAL"/>
    <property type="match status" value="1"/>
</dbReference>
<protein>
    <recommendedName>
        <fullName evidence="5">Medium-chain acyl-CoA ligase ACSF2, mitochondrial</fullName>
        <ecNumber evidence="4">6.2.1.2</ecNumber>
    </recommendedName>
</protein>
<evidence type="ECO:0000256" key="2">
    <source>
        <dbReference type="ARBA" id="ARBA00022598"/>
    </source>
</evidence>
<dbReference type="FunFam" id="3.30.300.30:FF:000008">
    <property type="entry name" value="2,3-dihydroxybenzoate-AMP ligase"/>
    <property type="match status" value="1"/>
</dbReference>
<feature type="domain" description="AMP-binding enzyme C-terminal" evidence="9">
    <location>
        <begin position="478"/>
        <end position="554"/>
    </location>
</feature>
<dbReference type="AlphaFoldDB" id="A0A6P8ZPZ8"/>
<dbReference type="InterPro" id="IPR020845">
    <property type="entry name" value="AMP-binding_CS"/>
</dbReference>
<comment type="similarity">
    <text evidence="1">Belongs to the ATP-dependent AMP-binding enzyme family.</text>
</comment>
<evidence type="ECO:0000256" key="1">
    <source>
        <dbReference type="ARBA" id="ARBA00006432"/>
    </source>
</evidence>
<dbReference type="GO" id="GO:0006631">
    <property type="term" value="P:fatty acid metabolic process"/>
    <property type="evidence" value="ECO:0007669"/>
    <property type="project" value="TreeGrafter"/>
</dbReference>
<comment type="function">
    <text evidence="3">Acyl-CoA synthases catalyze the initial reaction in fatty acid metabolism, by forming a thioester with CoA. Has some preference toward medium-chain substrates. Plays a role in adipocyte differentiation.</text>
</comment>
<dbReference type="InterPro" id="IPR000873">
    <property type="entry name" value="AMP-dep_synth/lig_dom"/>
</dbReference>
<evidence type="ECO:0000313" key="10">
    <source>
        <dbReference type="Proteomes" id="UP000515158"/>
    </source>
</evidence>
<evidence type="ECO:0000256" key="4">
    <source>
        <dbReference type="ARBA" id="ARBA00039009"/>
    </source>
</evidence>
<dbReference type="FunCoup" id="A0A6P8ZPZ8">
    <property type="interactions" value="381"/>
</dbReference>
<keyword evidence="10" id="KW-1185">Reference proteome</keyword>
<evidence type="ECO:0000313" key="11">
    <source>
        <dbReference type="RefSeq" id="XP_034244979.1"/>
    </source>
</evidence>
<dbReference type="InterPro" id="IPR042099">
    <property type="entry name" value="ANL_N_sf"/>
</dbReference>
<accession>A0A6P8ZPZ8</accession>
<evidence type="ECO:0000259" key="8">
    <source>
        <dbReference type="Pfam" id="PF00501"/>
    </source>
</evidence>
<dbReference type="Proteomes" id="UP000515158">
    <property type="component" value="Unplaced"/>
</dbReference>
<evidence type="ECO:0000256" key="6">
    <source>
        <dbReference type="ARBA" id="ARBA00047319"/>
    </source>
</evidence>
<dbReference type="InterPro" id="IPR045851">
    <property type="entry name" value="AMP-bd_C_sf"/>
</dbReference>
<dbReference type="PROSITE" id="PS00455">
    <property type="entry name" value="AMP_BINDING"/>
    <property type="match status" value="1"/>
</dbReference>
<evidence type="ECO:0000256" key="5">
    <source>
        <dbReference type="ARBA" id="ARBA00039638"/>
    </source>
</evidence>
<dbReference type="RefSeq" id="XP_034244979.1">
    <property type="nucleotide sequence ID" value="XM_034389088.1"/>
</dbReference>
<dbReference type="Pfam" id="PF13193">
    <property type="entry name" value="AMP-binding_C"/>
    <property type="match status" value="1"/>
</dbReference>
<organism evidence="11">
    <name type="scientific">Thrips palmi</name>
    <name type="common">Melon thrips</name>
    <dbReference type="NCBI Taxonomy" id="161013"/>
    <lineage>
        <taxon>Eukaryota</taxon>
        <taxon>Metazoa</taxon>
        <taxon>Ecdysozoa</taxon>
        <taxon>Arthropoda</taxon>
        <taxon>Hexapoda</taxon>
        <taxon>Insecta</taxon>
        <taxon>Pterygota</taxon>
        <taxon>Neoptera</taxon>
        <taxon>Paraneoptera</taxon>
        <taxon>Thysanoptera</taxon>
        <taxon>Terebrantia</taxon>
        <taxon>Thripoidea</taxon>
        <taxon>Thripidae</taxon>
        <taxon>Thrips</taxon>
    </lineage>
</organism>
<dbReference type="GeneID" id="117647365"/>
<dbReference type="InterPro" id="IPR025110">
    <property type="entry name" value="AMP-bd_C"/>
</dbReference>
<dbReference type="Pfam" id="PF00501">
    <property type="entry name" value="AMP-binding"/>
    <property type="match status" value="1"/>
</dbReference>
<dbReference type="PANTHER" id="PTHR43201">
    <property type="entry name" value="ACYL-COA SYNTHETASE"/>
    <property type="match status" value="1"/>
</dbReference>
<comment type="catalytic activity">
    <reaction evidence="7">
        <text>a medium-chain fatty acid + ATP + CoA = a medium-chain fatty acyl-CoA + AMP + diphosphate</text>
        <dbReference type="Rhea" id="RHEA:48340"/>
        <dbReference type="ChEBI" id="CHEBI:30616"/>
        <dbReference type="ChEBI" id="CHEBI:33019"/>
        <dbReference type="ChEBI" id="CHEBI:57287"/>
        <dbReference type="ChEBI" id="CHEBI:59558"/>
        <dbReference type="ChEBI" id="CHEBI:90546"/>
        <dbReference type="ChEBI" id="CHEBI:456215"/>
        <dbReference type="EC" id="6.2.1.2"/>
    </reaction>
</comment>
<name>A0A6P8ZPZ8_THRPL</name>
<reference evidence="11" key="1">
    <citation type="submission" date="2025-08" db="UniProtKB">
        <authorList>
            <consortium name="RefSeq"/>
        </authorList>
    </citation>
    <scope>IDENTIFICATION</scope>
    <source>
        <tissue evidence="11">Total insect</tissue>
    </source>
</reference>